<dbReference type="GO" id="GO:0005730">
    <property type="term" value="C:nucleolus"/>
    <property type="evidence" value="ECO:0007669"/>
    <property type="project" value="TreeGrafter"/>
</dbReference>
<feature type="domain" description="CCHC-type" evidence="3">
    <location>
        <begin position="171"/>
        <end position="186"/>
    </location>
</feature>
<reference evidence="4" key="1">
    <citation type="journal article" date="2023" name="G3 (Bethesda)">
        <title>Whole genome assembly and annotation of the endangered Caribbean coral Acropora cervicornis.</title>
        <authorList>
            <person name="Selwyn J.D."/>
            <person name="Vollmer S.V."/>
        </authorList>
    </citation>
    <scope>NUCLEOTIDE SEQUENCE</scope>
    <source>
        <strain evidence="4">K2</strain>
    </source>
</reference>
<name>A0AAD9QTG4_ACRCE</name>
<keyword evidence="1" id="KW-0479">Metal-binding</keyword>
<dbReference type="InterPro" id="IPR001878">
    <property type="entry name" value="Znf_CCHC"/>
</dbReference>
<feature type="region of interest" description="Disordered" evidence="2">
    <location>
        <begin position="1"/>
        <end position="62"/>
    </location>
</feature>
<dbReference type="GO" id="GO:0008270">
    <property type="term" value="F:zinc ion binding"/>
    <property type="evidence" value="ECO:0007669"/>
    <property type="project" value="UniProtKB-KW"/>
</dbReference>
<comment type="caution">
    <text evidence="4">The sequence shown here is derived from an EMBL/GenBank/DDBJ whole genome shotgun (WGS) entry which is preliminary data.</text>
</comment>
<gene>
    <name evidence="4" type="ORF">P5673_008968</name>
</gene>
<dbReference type="PROSITE" id="PS50158">
    <property type="entry name" value="ZF_CCHC"/>
    <property type="match status" value="2"/>
</dbReference>
<dbReference type="InterPro" id="IPR042246">
    <property type="entry name" value="ZCCHC9"/>
</dbReference>
<reference evidence="4" key="2">
    <citation type="journal article" date="2023" name="Science">
        <title>Genomic signatures of disease resistance in endangered staghorn corals.</title>
        <authorList>
            <person name="Vollmer S.V."/>
            <person name="Selwyn J.D."/>
            <person name="Despard B.A."/>
            <person name="Roesel C.L."/>
        </authorList>
    </citation>
    <scope>NUCLEOTIDE SEQUENCE</scope>
    <source>
        <strain evidence="4">K2</strain>
    </source>
</reference>
<dbReference type="SMART" id="SM00343">
    <property type="entry name" value="ZnF_C2HC"/>
    <property type="match status" value="4"/>
</dbReference>
<dbReference type="Gene3D" id="4.10.60.10">
    <property type="entry name" value="Zinc finger, CCHC-type"/>
    <property type="match status" value="2"/>
</dbReference>
<feature type="domain" description="CCHC-type" evidence="3">
    <location>
        <begin position="112"/>
        <end position="126"/>
    </location>
</feature>
<feature type="compositionally biased region" description="Basic and acidic residues" evidence="2">
    <location>
        <begin position="49"/>
        <end position="62"/>
    </location>
</feature>
<dbReference type="InterPro" id="IPR036875">
    <property type="entry name" value="Znf_CCHC_sf"/>
</dbReference>
<dbReference type="PANTHER" id="PTHR46242">
    <property type="entry name" value="ZINC FINGER CCHC DOMAIN-CONTAINING PROTEIN 9 ZCCHC9"/>
    <property type="match status" value="1"/>
</dbReference>
<proteinExistence type="predicted"/>
<keyword evidence="1" id="KW-0862">Zinc</keyword>
<dbReference type="SUPFAM" id="SSF57756">
    <property type="entry name" value="Retrovirus zinc finger-like domains"/>
    <property type="match status" value="2"/>
</dbReference>
<keyword evidence="5" id="KW-1185">Reference proteome</keyword>
<evidence type="ECO:0000259" key="3">
    <source>
        <dbReference type="PROSITE" id="PS50158"/>
    </source>
</evidence>
<dbReference type="AlphaFoldDB" id="A0AAD9QTG4"/>
<sequence>MTRFARYPKKTSLEATPWHELANSGGSHQGSDAEKNGTGSDIKINNAEKPQKKEKEKRFSSVKVIHESKTAKQKYGIFKRGDQMKKSPAAISLKKEKMLEARRKRRAKGKTCFHCRQTGHLVFECPLAKNSETGVGCCYKCGSSEHTTTTCNNKSNNIKISSGEEFPFANCFVCGESGHLARACPDNPRGLYPKGENWQHFLFKSGGCKMCGSVEHFRRNCPELVRKTKGATVYAFINTEENYSVDAMIEDKGESPSEGCKVPKKKRPHVVTF</sequence>
<dbReference type="PANTHER" id="PTHR46242:SF1">
    <property type="entry name" value="ZINC FINGER CCHC DOMAIN-CONTAINING PROTEIN 9"/>
    <property type="match status" value="1"/>
</dbReference>
<protein>
    <submittedName>
        <fullName evidence="4">Zinc finger CCHC domain-containing protein 9</fullName>
    </submittedName>
</protein>
<dbReference type="EMBL" id="JARQWQ010000015">
    <property type="protein sequence ID" value="KAK2567163.1"/>
    <property type="molecule type" value="Genomic_DNA"/>
</dbReference>
<dbReference type="Proteomes" id="UP001249851">
    <property type="component" value="Unassembled WGS sequence"/>
</dbReference>
<accession>A0AAD9QTG4</accession>
<organism evidence="4 5">
    <name type="scientific">Acropora cervicornis</name>
    <name type="common">Staghorn coral</name>
    <dbReference type="NCBI Taxonomy" id="6130"/>
    <lineage>
        <taxon>Eukaryota</taxon>
        <taxon>Metazoa</taxon>
        <taxon>Cnidaria</taxon>
        <taxon>Anthozoa</taxon>
        <taxon>Hexacorallia</taxon>
        <taxon>Scleractinia</taxon>
        <taxon>Astrocoeniina</taxon>
        <taxon>Acroporidae</taxon>
        <taxon>Acropora</taxon>
    </lineage>
</organism>
<evidence type="ECO:0000256" key="2">
    <source>
        <dbReference type="SAM" id="MobiDB-lite"/>
    </source>
</evidence>
<keyword evidence="1" id="KW-0863">Zinc-finger</keyword>
<evidence type="ECO:0000256" key="1">
    <source>
        <dbReference type="PROSITE-ProRule" id="PRU00047"/>
    </source>
</evidence>
<dbReference type="GO" id="GO:0003676">
    <property type="term" value="F:nucleic acid binding"/>
    <property type="evidence" value="ECO:0007669"/>
    <property type="project" value="InterPro"/>
</dbReference>
<evidence type="ECO:0000313" key="5">
    <source>
        <dbReference type="Proteomes" id="UP001249851"/>
    </source>
</evidence>
<evidence type="ECO:0000313" key="4">
    <source>
        <dbReference type="EMBL" id="KAK2567163.1"/>
    </source>
</evidence>
<dbReference type="Pfam" id="PF00098">
    <property type="entry name" value="zf-CCHC"/>
    <property type="match status" value="2"/>
</dbReference>